<accession>A0A0A9B1Z5</accession>
<name>A0A0A9B1Z5_ARUDO</name>
<dbReference type="AlphaFoldDB" id="A0A0A9B1Z5"/>
<reference evidence="1" key="2">
    <citation type="journal article" date="2015" name="Data Brief">
        <title>Shoot transcriptome of the giant reed, Arundo donax.</title>
        <authorList>
            <person name="Barrero R.A."/>
            <person name="Guerrero F.D."/>
            <person name="Moolhuijzen P."/>
            <person name="Goolsby J.A."/>
            <person name="Tidwell J."/>
            <person name="Bellgard S.E."/>
            <person name="Bellgard M.I."/>
        </authorList>
    </citation>
    <scope>NUCLEOTIDE SEQUENCE</scope>
    <source>
        <tissue evidence="1">Shoot tissue taken approximately 20 cm above the soil surface</tissue>
    </source>
</reference>
<evidence type="ECO:0000313" key="1">
    <source>
        <dbReference type="EMBL" id="JAD58014.1"/>
    </source>
</evidence>
<organism evidence="1">
    <name type="scientific">Arundo donax</name>
    <name type="common">Giant reed</name>
    <name type="synonym">Donax arundinaceus</name>
    <dbReference type="NCBI Taxonomy" id="35708"/>
    <lineage>
        <taxon>Eukaryota</taxon>
        <taxon>Viridiplantae</taxon>
        <taxon>Streptophyta</taxon>
        <taxon>Embryophyta</taxon>
        <taxon>Tracheophyta</taxon>
        <taxon>Spermatophyta</taxon>
        <taxon>Magnoliopsida</taxon>
        <taxon>Liliopsida</taxon>
        <taxon>Poales</taxon>
        <taxon>Poaceae</taxon>
        <taxon>PACMAD clade</taxon>
        <taxon>Arundinoideae</taxon>
        <taxon>Arundineae</taxon>
        <taxon>Arundo</taxon>
    </lineage>
</organism>
<dbReference type="EMBL" id="GBRH01239881">
    <property type="protein sequence ID" value="JAD58014.1"/>
    <property type="molecule type" value="Transcribed_RNA"/>
</dbReference>
<proteinExistence type="predicted"/>
<protein>
    <submittedName>
        <fullName evidence="1">Uncharacterized protein</fullName>
    </submittedName>
</protein>
<sequence length="32" mass="3501">MSFTELVQLGPSQINLGIGVERSTQSGNPQRR</sequence>
<reference evidence="1" key="1">
    <citation type="submission" date="2014-09" db="EMBL/GenBank/DDBJ databases">
        <authorList>
            <person name="Magalhaes I.L.F."/>
            <person name="Oliveira U."/>
            <person name="Santos F.R."/>
            <person name="Vidigal T.H.D.A."/>
            <person name="Brescovit A.D."/>
            <person name="Santos A.J."/>
        </authorList>
    </citation>
    <scope>NUCLEOTIDE SEQUENCE</scope>
    <source>
        <tissue evidence="1">Shoot tissue taken approximately 20 cm above the soil surface</tissue>
    </source>
</reference>